<dbReference type="Pfam" id="PF08668">
    <property type="entry name" value="HDOD"/>
    <property type="match status" value="1"/>
</dbReference>
<evidence type="ECO:0000256" key="4">
    <source>
        <dbReference type="ARBA" id="ARBA00022840"/>
    </source>
</evidence>
<keyword evidence="2" id="KW-0547">Nucleotide-binding</keyword>
<dbReference type="Gene3D" id="1.10.3210.10">
    <property type="entry name" value="Hypothetical protein af1432"/>
    <property type="match status" value="1"/>
</dbReference>
<proteinExistence type="predicted"/>
<sequence length="790" mass="87601">MRLKQIGRFQVGKELGSGNQGTVYLCHDSQLERQVAIKLLDKVLQDAAFRDEARTMSKLQHPNIVSIYEAGEHQGTPFLVFEYAQGKLLSDHIRGDPLELPLALKIFEGLLDGMSQAHRSGIVHRDLKPSNIIIGEDKQPKIMDFGIARLLSEAKGPDKQLIGTPRYLAPEYIQAGEVGPQADVFAMGLILDEMLTGMPVFSGQSQQIVIDAILKLEPKPPSQFNSAVDEKLDRFILKSLEKDPALRYSDAQEMRDAFKQIFKSAEAEPASDVEVSGTVDFLLRRMKRKSDFPALSQSVRSINAMSDVSDRSVNQMAGVIVKDFALTNKILKVVNSAYYGRFSGHIGTVSRAVVVLGTQAIRSLAASLIFFDHIENKQQADYLRELVSSALFRATLAQNVADEIDQQEAEEYFLTGLLSDLGKVLVAFYLPEESKEIERLIEVEKKEPVSVQHTVLGVSFETIGIEIAKQWNFPKPLTDSLKSWQGDHSPVNRTEKRRLVSLFADEAMKVIVENGSDDKAALDSLTKKYSKSLKLGSKKVAKLTKQSVEDFQELAEAIATDVSSSFVKKLKDGQETPAKGGAKKREKTATITQDGLDNTQILDEATQTLDEKSVEQAVHSDEDTEALLMDGLQEVTGMLVGDHSVSEIFNVVLETMYRAVGFKRVILALLNPKQGEMVGRLGFGDSADEFTRAFHFSTKYRVDVFHGAMKNAVDVYIADATDKKIQGDIPDWYKKISKAGSFLIFPIVVNKRAVGLIYADHAKPHGLAIDKKRLNLLKSLRNQIVLAVKS</sequence>
<feature type="domain" description="HDOD" evidence="7">
    <location>
        <begin position="292"/>
        <end position="487"/>
    </location>
</feature>
<organism evidence="8 9">
    <name type="scientific">Candidatus Thiodiazotropha endoloripes</name>
    <dbReference type="NCBI Taxonomy" id="1818881"/>
    <lineage>
        <taxon>Bacteria</taxon>
        <taxon>Pseudomonadati</taxon>
        <taxon>Pseudomonadota</taxon>
        <taxon>Gammaproteobacteria</taxon>
        <taxon>Chromatiales</taxon>
        <taxon>Sedimenticolaceae</taxon>
        <taxon>Candidatus Thiodiazotropha</taxon>
    </lineage>
</organism>
<dbReference type="PANTHER" id="PTHR43289:SF6">
    <property type="entry name" value="SERINE_THREONINE-PROTEIN KINASE NEKL-3"/>
    <property type="match status" value="1"/>
</dbReference>
<evidence type="ECO:0000259" key="6">
    <source>
        <dbReference type="PROSITE" id="PS50011"/>
    </source>
</evidence>
<dbReference type="PROSITE" id="PS51833">
    <property type="entry name" value="HDOD"/>
    <property type="match status" value="1"/>
</dbReference>
<dbReference type="EMBL" id="LVJZ01000003">
    <property type="protein sequence ID" value="ODB95371.1"/>
    <property type="molecule type" value="Genomic_DNA"/>
</dbReference>
<dbReference type="Gene3D" id="3.30.450.40">
    <property type="match status" value="1"/>
</dbReference>
<dbReference type="Proteomes" id="UP000094849">
    <property type="component" value="Unassembled WGS sequence"/>
</dbReference>
<dbReference type="InterPro" id="IPR029016">
    <property type="entry name" value="GAF-like_dom_sf"/>
</dbReference>
<evidence type="ECO:0000256" key="5">
    <source>
        <dbReference type="SAM" id="MobiDB-lite"/>
    </source>
</evidence>
<evidence type="ECO:0000313" key="9">
    <source>
        <dbReference type="Proteomes" id="UP000094849"/>
    </source>
</evidence>
<evidence type="ECO:0000256" key="3">
    <source>
        <dbReference type="ARBA" id="ARBA00022777"/>
    </source>
</evidence>
<dbReference type="SMART" id="SM00220">
    <property type="entry name" value="S_TKc"/>
    <property type="match status" value="1"/>
</dbReference>
<dbReference type="PROSITE" id="PS50011">
    <property type="entry name" value="PROTEIN_KINASE_DOM"/>
    <property type="match status" value="1"/>
</dbReference>
<protein>
    <submittedName>
        <fullName evidence="8">Uncharacterized protein</fullName>
    </submittedName>
</protein>
<dbReference type="STRING" id="1818881.A3196_00525"/>
<keyword evidence="3" id="KW-0418">Kinase</keyword>
<evidence type="ECO:0000256" key="1">
    <source>
        <dbReference type="ARBA" id="ARBA00022679"/>
    </source>
</evidence>
<dbReference type="RefSeq" id="WP_069003894.1">
    <property type="nucleotide sequence ID" value="NZ_LVJX01000004.1"/>
</dbReference>
<evidence type="ECO:0000259" key="7">
    <source>
        <dbReference type="PROSITE" id="PS51833"/>
    </source>
</evidence>
<dbReference type="PROSITE" id="PS00108">
    <property type="entry name" value="PROTEIN_KINASE_ST"/>
    <property type="match status" value="1"/>
</dbReference>
<name>A0A1E2UL06_9GAMM</name>
<dbReference type="SUPFAM" id="SSF55781">
    <property type="entry name" value="GAF domain-like"/>
    <property type="match status" value="1"/>
</dbReference>
<dbReference type="Pfam" id="PF00069">
    <property type="entry name" value="Pkinase"/>
    <property type="match status" value="1"/>
</dbReference>
<dbReference type="AlphaFoldDB" id="A0A1E2UL06"/>
<dbReference type="GO" id="GO:0004674">
    <property type="term" value="F:protein serine/threonine kinase activity"/>
    <property type="evidence" value="ECO:0007669"/>
    <property type="project" value="TreeGrafter"/>
</dbReference>
<dbReference type="InterPro" id="IPR008271">
    <property type="entry name" value="Ser/Thr_kinase_AS"/>
</dbReference>
<dbReference type="PANTHER" id="PTHR43289">
    <property type="entry name" value="MITOGEN-ACTIVATED PROTEIN KINASE KINASE KINASE 20-RELATED"/>
    <property type="match status" value="1"/>
</dbReference>
<dbReference type="InterPro" id="IPR013976">
    <property type="entry name" value="HDOD"/>
</dbReference>
<dbReference type="SUPFAM" id="SSF56112">
    <property type="entry name" value="Protein kinase-like (PK-like)"/>
    <property type="match status" value="1"/>
</dbReference>
<evidence type="ECO:0000313" key="8">
    <source>
        <dbReference type="EMBL" id="ODB95371.1"/>
    </source>
</evidence>
<comment type="caution">
    <text evidence="8">The sequence shown here is derived from an EMBL/GenBank/DDBJ whole genome shotgun (WGS) entry which is preliminary data.</text>
</comment>
<feature type="region of interest" description="Disordered" evidence="5">
    <location>
        <begin position="573"/>
        <end position="596"/>
    </location>
</feature>
<dbReference type="SUPFAM" id="SSF109604">
    <property type="entry name" value="HD-domain/PDEase-like"/>
    <property type="match status" value="1"/>
</dbReference>
<dbReference type="InterPro" id="IPR000719">
    <property type="entry name" value="Prot_kinase_dom"/>
</dbReference>
<dbReference type="Gene3D" id="1.10.510.10">
    <property type="entry name" value="Transferase(Phosphotransferase) domain 1"/>
    <property type="match status" value="1"/>
</dbReference>
<keyword evidence="9" id="KW-1185">Reference proteome</keyword>
<evidence type="ECO:0000256" key="2">
    <source>
        <dbReference type="ARBA" id="ARBA00022741"/>
    </source>
</evidence>
<dbReference type="CDD" id="cd14014">
    <property type="entry name" value="STKc_PknB_like"/>
    <property type="match status" value="1"/>
</dbReference>
<keyword evidence="4" id="KW-0067">ATP-binding</keyword>
<accession>A0A1E2UL06</accession>
<dbReference type="Gene3D" id="3.30.200.20">
    <property type="entry name" value="Phosphorylase Kinase, domain 1"/>
    <property type="match status" value="1"/>
</dbReference>
<reference evidence="8 9" key="1">
    <citation type="submission" date="2016-03" db="EMBL/GenBank/DDBJ databases">
        <title>Chemosynthetic sulphur-oxidizing symbionts of marine invertebrate animals are capable of nitrogen fixation.</title>
        <authorList>
            <person name="Petersen J.M."/>
            <person name="Kemper A."/>
            <person name="Gruber-Vodicka H."/>
            <person name="Cardini U."/>
            <person name="Geest Mvander."/>
            <person name="Kleiner M."/>
            <person name="Bulgheresi S."/>
            <person name="Fussmann M."/>
            <person name="Herbold C."/>
            <person name="Seah B.K.B."/>
            <person name="Antony C.Paul."/>
            <person name="Liu D."/>
            <person name="Belitz A."/>
            <person name="Weber M."/>
        </authorList>
    </citation>
    <scope>NUCLEOTIDE SEQUENCE [LARGE SCALE GENOMIC DNA]</scope>
    <source>
        <strain evidence="8">G_D</strain>
    </source>
</reference>
<feature type="domain" description="Protein kinase" evidence="6">
    <location>
        <begin position="9"/>
        <end position="259"/>
    </location>
</feature>
<dbReference type="GO" id="GO:0005524">
    <property type="term" value="F:ATP binding"/>
    <property type="evidence" value="ECO:0007669"/>
    <property type="project" value="UniProtKB-KW"/>
</dbReference>
<keyword evidence="1" id="KW-0808">Transferase</keyword>
<dbReference type="InterPro" id="IPR011009">
    <property type="entry name" value="Kinase-like_dom_sf"/>
</dbReference>
<gene>
    <name evidence="8" type="ORF">A3196_00525</name>
</gene>